<proteinExistence type="predicted"/>
<organism evidence="2 3">
    <name type="scientific">Zasmidium cellare</name>
    <name type="common">Wine cellar mold</name>
    <name type="synonym">Racodium cellare</name>
    <dbReference type="NCBI Taxonomy" id="395010"/>
    <lineage>
        <taxon>Eukaryota</taxon>
        <taxon>Fungi</taxon>
        <taxon>Dikarya</taxon>
        <taxon>Ascomycota</taxon>
        <taxon>Pezizomycotina</taxon>
        <taxon>Dothideomycetes</taxon>
        <taxon>Dothideomycetidae</taxon>
        <taxon>Mycosphaerellales</taxon>
        <taxon>Mycosphaerellaceae</taxon>
        <taxon>Zasmidium</taxon>
    </lineage>
</organism>
<feature type="region of interest" description="Disordered" evidence="1">
    <location>
        <begin position="76"/>
        <end position="114"/>
    </location>
</feature>
<sequence length="414" mass="45670">MKGKSDYFQHLPFAVDIDSAEPKHEGRDILASISDSPHWTTANVFHGTPQSFSTDNSDGNILVLDQPAMLRHLFTGPSTNMAKPAGREEDCTTNDKPMEPHPPDEGPATGITDVPLPDVVPDLVDRMGWYVHGLNAAVYVGDAPEQARRGARRALLLLPTTATPRPRFDVKDPIRYNTPTALENSRCVALDIIVRALQGEAQARREIQILSLRRQTDDYSTSNLSLKDQRSTREAQAKRETQILSLRRQTDDYSTSNLGGHQWLSETKANTISYCGCDIDNDLAPGVPASCPEPDSDDEDEDGEDYAQHIPLSFSGNNRTWMPKKEANPNASLDINDSCYLSTIMRAAEDFSDKAHKLLGQNWSSDQIVSKVLASAGSIPPSLHQPTAEGLDKLKASLVRSHQRRKQTVIAKHS</sequence>
<name>A0ABR0E715_ZASCE</name>
<feature type="region of interest" description="Disordered" evidence="1">
    <location>
        <begin position="220"/>
        <end position="239"/>
    </location>
</feature>
<evidence type="ECO:0000313" key="3">
    <source>
        <dbReference type="Proteomes" id="UP001305779"/>
    </source>
</evidence>
<protein>
    <submittedName>
        <fullName evidence="2">Uncharacterized protein</fullName>
    </submittedName>
</protein>
<dbReference type="EMBL" id="JAXOVC010000009">
    <property type="protein sequence ID" value="KAK4497035.1"/>
    <property type="molecule type" value="Genomic_DNA"/>
</dbReference>
<evidence type="ECO:0000256" key="1">
    <source>
        <dbReference type="SAM" id="MobiDB-lite"/>
    </source>
</evidence>
<accession>A0ABR0E715</accession>
<gene>
    <name evidence="2" type="ORF">PRZ48_011484</name>
</gene>
<dbReference type="Proteomes" id="UP001305779">
    <property type="component" value="Unassembled WGS sequence"/>
</dbReference>
<evidence type="ECO:0000313" key="2">
    <source>
        <dbReference type="EMBL" id="KAK4497035.1"/>
    </source>
</evidence>
<comment type="caution">
    <text evidence="2">The sequence shown here is derived from an EMBL/GenBank/DDBJ whole genome shotgun (WGS) entry which is preliminary data.</text>
</comment>
<keyword evidence="3" id="KW-1185">Reference proteome</keyword>
<feature type="compositionally biased region" description="Basic and acidic residues" evidence="1">
    <location>
        <begin position="227"/>
        <end position="239"/>
    </location>
</feature>
<reference evidence="2 3" key="1">
    <citation type="journal article" date="2023" name="G3 (Bethesda)">
        <title>A chromosome-level genome assembly of Zasmidium syzygii isolated from banana leaves.</title>
        <authorList>
            <person name="van Westerhoven A.C."/>
            <person name="Mehrabi R."/>
            <person name="Talebi R."/>
            <person name="Steentjes M.B.F."/>
            <person name="Corcolon B."/>
            <person name="Chong P.A."/>
            <person name="Kema G.H.J."/>
            <person name="Seidl M.F."/>
        </authorList>
    </citation>
    <scope>NUCLEOTIDE SEQUENCE [LARGE SCALE GENOMIC DNA]</scope>
    <source>
        <strain evidence="2 3">P124</strain>
    </source>
</reference>